<name>A0A2S1YRA7_9FLAO</name>
<gene>
    <name evidence="3" type="ORF">HYN56_19585</name>
</gene>
<keyword evidence="4" id="KW-1185">Reference proteome</keyword>
<dbReference type="Pfam" id="PF00801">
    <property type="entry name" value="PKD"/>
    <property type="match status" value="2"/>
</dbReference>
<dbReference type="InterPro" id="IPR026444">
    <property type="entry name" value="Secre_tail"/>
</dbReference>
<sequence length="1226" mass="132709">MKQKLLNLFFFIIFNGFVLSQGTNIPLGCSNNGPELNANPKADLRGTYLTSVYNLDWPSNRAAAPAVQQAELITILDKLALSGINTVYFQVRPECDALYESAIEPWSYWLTGAQGTAPNPSWDPLTFAITECRKRGLDLHAWLNPYRAAVGTYPLAANHVSKLHPSWVFTASNNSNLKILNPGLPEVRNYIISIVQDIASRYDVDGIVFDDYFYPDQGMANNQDAETFTNNNPDGINDINDWRRDNVNRMIAGVYDALQIINTASNKNVVFGVAPFGIWKSGVPAGITGNSSYSALYCDPINWLQNGKVDFISPQLYWKIGGSQDYVKLSQWWNDQAATYGRHLYVSQGYDRLPSSSSQNWPASEIQNQIDQNRIATMTNTFGQTSYSARYIISNEKGITTALQNNQYKYKSFPPSMPWKDNICPLEPTNIRLEGNLLKWNAPTAAGDGDLAIKYVIYAFPSQEDIPNMKQDGTKVLDIVNTTELTLTGAHLTESNHYFLVTALDKNNNESANTTAIKISGIPIIPVAVSPTEGELYVESPVHFSWSCNLAEGDYTIQVAKSPQGWTQTNGFTTDLTPNATVVVNDIVHTVKNYIWDQANGGVYEAATGGTTYYYTIRSYSAATGTSSYSVPVSFTPKSVNCTVPASTTITIDNSDALLQGNWASTSEVAGFVGTNYLQDNNEGKGTKTASFVPSITRRARYEVFINHIAGSNRANNVPVDIIHEGGTSTVSVNQQINNGTWVSLGTYNFSAGTDNKVVIRTDGTSGIVVADAVRFHFVDCLPLDASPVISFTPVSAAICAGQTVTYTNASLNATSYSWSFPGGTPDTSTAESPVVTYQTAGTYNVVLTATNAVGPSTKTLPNAVSVNAAQPITASFTTPSAQLAVGESMTFTNTTTGEATYAWTFSDGIPASSTDASPTVNFSTAGSKIITLTATNACGSSTYTTSICVGTSVRTILETFETSAGRFTSAPTASGSTTGIATTSTLARVTDNFKNGTGSLRAVLNDNTTSNANWVVRLLSGGGTPANNQVFTGNQGYFGFWLKTSTANTGATITAWIDDTDGLEELPPLTIINNGNWNYYEWFLPTAVGTTITTGNGKIGGASVTLDAIVVKQNNTANTMTLWIDDIQHTSACSGMLDVKDIDQIKSSDQLIVYPNPTEGILNLKLESNMQSEIRLFNILGQQLLESIFEGTEKQLDLRSFTQGIYLLQVKTDGKTTSKKIILRK</sequence>
<dbReference type="InterPro" id="IPR000601">
    <property type="entry name" value="PKD_dom"/>
</dbReference>
<dbReference type="PROSITE" id="PS50093">
    <property type="entry name" value="PKD"/>
    <property type="match status" value="2"/>
</dbReference>
<evidence type="ECO:0000313" key="3">
    <source>
        <dbReference type="EMBL" id="AWK06308.1"/>
    </source>
</evidence>
<evidence type="ECO:0000256" key="1">
    <source>
        <dbReference type="ARBA" id="ARBA00022729"/>
    </source>
</evidence>
<reference evidence="3 4" key="1">
    <citation type="submission" date="2018-05" db="EMBL/GenBank/DDBJ databases">
        <title>Genome sequencing of Flavobacterium sp. HYN0056.</title>
        <authorList>
            <person name="Yi H."/>
            <person name="Baek C."/>
        </authorList>
    </citation>
    <scope>NUCLEOTIDE SEQUENCE [LARGE SCALE GENOMIC DNA]</scope>
    <source>
        <strain evidence="3 4">HYN0056</strain>
    </source>
</reference>
<dbReference type="Pfam" id="PF18962">
    <property type="entry name" value="Por_Secre_tail"/>
    <property type="match status" value="1"/>
</dbReference>
<dbReference type="CDD" id="cd00146">
    <property type="entry name" value="PKD"/>
    <property type="match status" value="2"/>
</dbReference>
<dbReference type="OrthoDB" id="9773203at2"/>
<evidence type="ECO:0000259" key="2">
    <source>
        <dbReference type="PROSITE" id="PS50093"/>
    </source>
</evidence>
<dbReference type="Gene3D" id="2.60.40.10">
    <property type="entry name" value="Immunoglobulins"/>
    <property type="match status" value="3"/>
</dbReference>
<proteinExistence type="predicted"/>
<dbReference type="SUPFAM" id="SSF51445">
    <property type="entry name" value="(Trans)glycosidases"/>
    <property type="match status" value="1"/>
</dbReference>
<dbReference type="PANTHER" id="PTHR43405:SF1">
    <property type="entry name" value="GLYCOSYL HYDROLASE DIGH"/>
    <property type="match status" value="1"/>
</dbReference>
<dbReference type="InterPro" id="IPR033803">
    <property type="entry name" value="CBD-like_Golvesin-Xly"/>
</dbReference>
<dbReference type="SMART" id="SM00089">
    <property type="entry name" value="PKD"/>
    <property type="match status" value="2"/>
</dbReference>
<accession>A0A2S1YRA7</accession>
<protein>
    <recommendedName>
        <fullName evidence="2">PKD domain-containing protein</fullName>
    </recommendedName>
</protein>
<dbReference type="Pfam" id="PF25275">
    <property type="entry name" value="Golvesin_C"/>
    <property type="match status" value="1"/>
</dbReference>
<dbReference type="NCBIfam" id="TIGR04183">
    <property type="entry name" value="Por_Secre_tail"/>
    <property type="match status" value="1"/>
</dbReference>
<dbReference type="EMBL" id="CP029255">
    <property type="protein sequence ID" value="AWK06308.1"/>
    <property type="molecule type" value="Genomic_DNA"/>
</dbReference>
<feature type="domain" description="PKD" evidence="2">
    <location>
        <begin position="872"/>
        <end position="957"/>
    </location>
</feature>
<dbReference type="InterPro" id="IPR003790">
    <property type="entry name" value="GHL10"/>
</dbReference>
<dbReference type="InterPro" id="IPR035986">
    <property type="entry name" value="PKD_dom_sf"/>
</dbReference>
<dbReference type="InterPro" id="IPR052177">
    <property type="entry name" value="Divisome_Glycosyl_Hydrolase"/>
</dbReference>
<dbReference type="Pfam" id="PF02638">
    <property type="entry name" value="GHL10"/>
    <property type="match status" value="1"/>
</dbReference>
<dbReference type="Proteomes" id="UP000245250">
    <property type="component" value="Chromosome"/>
</dbReference>
<dbReference type="RefSeq" id="WP_109193725.1">
    <property type="nucleotide sequence ID" value="NZ_CP029255.1"/>
</dbReference>
<dbReference type="AlphaFoldDB" id="A0A2S1YRA7"/>
<feature type="domain" description="PKD" evidence="2">
    <location>
        <begin position="787"/>
        <end position="867"/>
    </location>
</feature>
<evidence type="ECO:0000313" key="4">
    <source>
        <dbReference type="Proteomes" id="UP000245250"/>
    </source>
</evidence>
<dbReference type="InterPro" id="IPR022409">
    <property type="entry name" value="PKD/Chitinase_dom"/>
</dbReference>
<dbReference type="PANTHER" id="PTHR43405">
    <property type="entry name" value="GLYCOSYL HYDROLASE DIGH"/>
    <property type="match status" value="1"/>
</dbReference>
<dbReference type="InterPro" id="IPR013783">
    <property type="entry name" value="Ig-like_fold"/>
</dbReference>
<organism evidence="3 4">
    <name type="scientific">Flavobacterium crocinum</name>
    <dbReference type="NCBI Taxonomy" id="2183896"/>
    <lineage>
        <taxon>Bacteria</taxon>
        <taxon>Pseudomonadati</taxon>
        <taxon>Bacteroidota</taxon>
        <taxon>Flavobacteriia</taxon>
        <taxon>Flavobacteriales</taxon>
        <taxon>Flavobacteriaceae</taxon>
        <taxon>Flavobacterium</taxon>
    </lineage>
</organism>
<dbReference type="Gene3D" id="3.20.20.80">
    <property type="entry name" value="Glycosidases"/>
    <property type="match status" value="1"/>
</dbReference>
<keyword evidence="1" id="KW-0732">Signal</keyword>
<dbReference type="SUPFAM" id="SSF49299">
    <property type="entry name" value="PKD domain"/>
    <property type="match status" value="2"/>
</dbReference>
<dbReference type="InterPro" id="IPR017853">
    <property type="entry name" value="GH"/>
</dbReference>
<dbReference type="KEGG" id="fcr:HYN56_19585"/>